<evidence type="ECO:0000313" key="2">
    <source>
        <dbReference type="Proteomes" id="UP000193427"/>
    </source>
</evidence>
<keyword evidence="2" id="KW-1185">Reference proteome</keyword>
<organism evidence="1 2">
    <name type="scientific">Piscinibacter gummiphilus</name>
    <dbReference type="NCBI Taxonomy" id="946333"/>
    <lineage>
        <taxon>Bacteria</taxon>
        <taxon>Pseudomonadati</taxon>
        <taxon>Pseudomonadota</taxon>
        <taxon>Betaproteobacteria</taxon>
        <taxon>Burkholderiales</taxon>
        <taxon>Sphaerotilaceae</taxon>
        <taxon>Piscinibacter</taxon>
    </lineage>
</organism>
<protein>
    <submittedName>
        <fullName evidence="1">Uncharacterized protein</fullName>
    </submittedName>
</protein>
<sequence>MRTLSIANGELWLHAEGTASRQIESPFAKELIERAAQSRRNTGWKHAPREGQSGVIPSNSLWGRRSGADAGPMQVRFLHACRAADDDSLYYVLSVGDTTGVFRRHLAEDREVRLFHRAGWECEGFAFNADDRRLFIASRNTDGTAHVEVYDEDGNRTGVITDGDCVDASPSLVPGRGKTVVYQSSGVARHAQGGHLVAIGHACINMLDYGSGRLDTLLDDRHHDFVGPRMDTQGRLFAIRRPADKPVHQRAGTALSDTLLMPFRLLKAVFGYLNFFSMVYGKEPLRSSGGPRTPELDQDLGQLWLHGRMIELSKVKADPQHGGYLVPRNWELVRIDRPGDAPEVLAQHVAGFDIDRRGNVVWTNGYDIFTLIDGARCGVARQQQVASVAVL</sequence>
<dbReference type="OrthoDB" id="8879187at2"/>
<accession>A0A1W6L6J5</accession>
<dbReference type="RefSeq" id="WP_085750026.1">
    <property type="nucleotide sequence ID" value="NZ_BSPR01000008.1"/>
</dbReference>
<name>A0A1W6L6J5_9BURK</name>
<dbReference type="SUPFAM" id="SSF82171">
    <property type="entry name" value="DPP6 N-terminal domain-like"/>
    <property type="match status" value="1"/>
</dbReference>
<dbReference type="AlphaFoldDB" id="A0A1W6L6J5"/>
<reference evidence="1 2" key="1">
    <citation type="submission" date="2016-04" db="EMBL/GenBank/DDBJ databases">
        <title>Complete genome sequence of natural rubber-degrading, novel Gram-negative bacterium, Rhizobacter gummiphilus strain NS21.</title>
        <authorList>
            <person name="Tabata M."/>
            <person name="Kasai D."/>
            <person name="Fukuda M."/>
        </authorList>
    </citation>
    <scope>NUCLEOTIDE SEQUENCE [LARGE SCALE GENOMIC DNA]</scope>
    <source>
        <strain evidence="1 2">NS21</strain>
    </source>
</reference>
<dbReference type="InterPro" id="IPR011042">
    <property type="entry name" value="6-blade_b-propeller_TolB-like"/>
</dbReference>
<gene>
    <name evidence="1" type="ORF">A4W93_07445</name>
</gene>
<dbReference type="Proteomes" id="UP000193427">
    <property type="component" value="Chromosome"/>
</dbReference>
<dbReference type="Gene3D" id="2.120.10.30">
    <property type="entry name" value="TolB, C-terminal domain"/>
    <property type="match status" value="1"/>
</dbReference>
<dbReference type="STRING" id="946333.A4W93_07445"/>
<dbReference type="KEGG" id="rgu:A4W93_07445"/>
<evidence type="ECO:0000313" key="1">
    <source>
        <dbReference type="EMBL" id="ARN19758.1"/>
    </source>
</evidence>
<proteinExistence type="predicted"/>
<dbReference type="EMBL" id="CP015118">
    <property type="protein sequence ID" value="ARN19758.1"/>
    <property type="molecule type" value="Genomic_DNA"/>
</dbReference>